<sequence length="296" mass="31488">MTKVAGRTAFITGGGSGVALGQAKVFAAAGCKIAIADIRQDHLDEAMAYFAGTDAEVMPIKLDITDRAAFAAAADAVEARLGPVELLFNTAGVSIFGPLQNATFDDWDWQLDVNLKGVINGIQTFLPRMIARNNGGHIINTASMSAFVALPNSGIYCTSKMAIRGLSECLAMDLAETGIGVSMLCPGAVNTNIHEAVLTRPAHLQQTGYYGADPERMAQLKRVIAVGMEPETLARYVLAGVEADELYILPYPEFRGTLEDIHARVMTALANPEDDPEYEARAAHGVPGGQKPRPAQ</sequence>
<dbReference type="FunFam" id="3.40.50.720:FF:000084">
    <property type="entry name" value="Short-chain dehydrogenase reductase"/>
    <property type="match status" value="1"/>
</dbReference>
<evidence type="ECO:0000256" key="1">
    <source>
        <dbReference type="ARBA" id="ARBA00006484"/>
    </source>
</evidence>
<dbReference type="RefSeq" id="WP_044331482.1">
    <property type="nucleotide sequence ID" value="NZ_CP010836.1"/>
</dbReference>
<dbReference type="GO" id="GO:0016491">
    <property type="term" value="F:oxidoreductase activity"/>
    <property type="evidence" value="ECO:0007669"/>
    <property type="project" value="UniProtKB-KW"/>
</dbReference>
<dbReference type="PRINTS" id="PR00081">
    <property type="entry name" value="GDHRDH"/>
</dbReference>
<dbReference type="PROSITE" id="PS00061">
    <property type="entry name" value="ADH_SHORT"/>
    <property type="match status" value="1"/>
</dbReference>
<keyword evidence="2" id="KW-0521">NADP</keyword>
<dbReference type="PRINTS" id="PR00080">
    <property type="entry name" value="SDRFAMILY"/>
</dbReference>
<dbReference type="InterPro" id="IPR036291">
    <property type="entry name" value="NAD(P)-bd_dom_sf"/>
</dbReference>
<evidence type="ECO:0000313" key="7">
    <source>
        <dbReference type="Proteomes" id="UP000032300"/>
    </source>
</evidence>
<accession>A0A7U4J7L8</accession>
<protein>
    <submittedName>
        <fullName evidence="6">Short-chain dehydrogenase</fullName>
    </submittedName>
</protein>
<evidence type="ECO:0000256" key="5">
    <source>
        <dbReference type="SAM" id="MobiDB-lite"/>
    </source>
</evidence>
<dbReference type="SUPFAM" id="SSF51735">
    <property type="entry name" value="NAD(P)-binding Rossmann-fold domains"/>
    <property type="match status" value="1"/>
</dbReference>
<keyword evidence="3" id="KW-0560">Oxidoreductase</keyword>
<dbReference type="KEGG" id="sphi:TS85_07860"/>
<evidence type="ECO:0000256" key="3">
    <source>
        <dbReference type="ARBA" id="ARBA00023002"/>
    </source>
</evidence>
<dbReference type="InterPro" id="IPR002347">
    <property type="entry name" value="SDR_fam"/>
</dbReference>
<dbReference type="EMBL" id="CP010836">
    <property type="protein sequence ID" value="AJP71719.1"/>
    <property type="molecule type" value="Genomic_DNA"/>
</dbReference>
<gene>
    <name evidence="6" type="ORF">TS85_07860</name>
</gene>
<dbReference type="AlphaFoldDB" id="A0A7U4J7L8"/>
<evidence type="ECO:0000256" key="4">
    <source>
        <dbReference type="RuleBase" id="RU000363"/>
    </source>
</evidence>
<name>A0A7U4J7L8_9SPHN</name>
<dbReference type="Gene3D" id="3.40.50.720">
    <property type="entry name" value="NAD(P)-binding Rossmann-like Domain"/>
    <property type="match status" value="1"/>
</dbReference>
<evidence type="ECO:0000256" key="2">
    <source>
        <dbReference type="ARBA" id="ARBA00022857"/>
    </source>
</evidence>
<dbReference type="CDD" id="cd05233">
    <property type="entry name" value="SDR_c"/>
    <property type="match status" value="1"/>
</dbReference>
<dbReference type="OrthoDB" id="7191281at2"/>
<evidence type="ECO:0000313" key="6">
    <source>
        <dbReference type="EMBL" id="AJP71719.1"/>
    </source>
</evidence>
<keyword evidence="7" id="KW-1185">Reference proteome</keyword>
<dbReference type="Pfam" id="PF00106">
    <property type="entry name" value="adh_short"/>
    <property type="match status" value="1"/>
</dbReference>
<dbReference type="PANTHER" id="PTHR43391">
    <property type="entry name" value="RETINOL DEHYDROGENASE-RELATED"/>
    <property type="match status" value="1"/>
</dbReference>
<reference evidence="6 7" key="2">
    <citation type="submission" date="2015-02" db="EMBL/GenBank/DDBJ databases">
        <title>The complete genome of Sphingomonas hengshuiensis sp. WHSC-8 isolated from soil of Hengshui Lake.</title>
        <authorList>
            <person name="Wei S."/>
            <person name="Guo J."/>
            <person name="Su C."/>
            <person name="Wu R."/>
            <person name="Zhang Z."/>
            <person name="Liang K."/>
            <person name="Li H."/>
            <person name="Wang T."/>
            <person name="Liu H."/>
            <person name="Zhang C."/>
            <person name="Li Z."/>
            <person name="Wang Q."/>
            <person name="Meng J."/>
        </authorList>
    </citation>
    <scope>NUCLEOTIDE SEQUENCE [LARGE SCALE GENOMIC DNA]</scope>
    <source>
        <strain evidence="6 7">WHSC-8</strain>
    </source>
</reference>
<proteinExistence type="inferred from homology"/>
<comment type="similarity">
    <text evidence="1 4">Belongs to the short-chain dehydrogenases/reductases (SDR) family.</text>
</comment>
<dbReference type="InterPro" id="IPR020904">
    <property type="entry name" value="Sc_DH/Rdtase_CS"/>
</dbReference>
<dbReference type="Proteomes" id="UP000032300">
    <property type="component" value="Chromosome"/>
</dbReference>
<organism evidence="6 7">
    <name type="scientific">Sphingomonas hengshuiensis</name>
    <dbReference type="NCBI Taxonomy" id="1609977"/>
    <lineage>
        <taxon>Bacteria</taxon>
        <taxon>Pseudomonadati</taxon>
        <taxon>Pseudomonadota</taxon>
        <taxon>Alphaproteobacteria</taxon>
        <taxon>Sphingomonadales</taxon>
        <taxon>Sphingomonadaceae</taxon>
        <taxon>Sphingomonas</taxon>
    </lineage>
</organism>
<dbReference type="PANTHER" id="PTHR43391:SF14">
    <property type="entry name" value="DEHYDROGENASE_REDUCTASE SDR FAMILY PROTEIN 7-LIKE"/>
    <property type="match status" value="1"/>
</dbReference>
<feature type="region of interest" description="Disordered" evidence="5">
    <location>
        <begin position="272"/>
        <end position="296"/>
    </location>
</feature>
<reference evidence="6 7" key="1">
    <citation type="journal article" date="2015" name="Int. J. Syst. Evol. Microbiol.">
        <title>Sphingomonas hengshuiensis sp. nov., isolated from lake wetland.</title>
        <authorList>
            <person name="Wei S."/>
            <person name="Wang T."/>
            <person name="Liu H."/>
            <person name="Zhang C."/>
            <person name="Guo J."/>
            <person name="Wang Q."/>
            <person name="Liang K."/>
            <person name="Zhang Z."/>
        </authorList>
    </citation>
    <scope>NUCLEOTIDE SEQUENCE [LARGE SCALE GENOMIC DNA]</scope>
    <source>
        <strain evidence="6 7">WHSC-8</strain>
    </source>
</reference>